<reference evidence="2" key="2">
    <citation type="submission" date="2025-08" db="UniProtKB">
        <authorList>
            <consortium name="Ensembl"/>
        </authorList>
    </citation>
    <scope>IDENTIFICATION</scope>
</reference>
<dbReference type="AlphaFoldDB" id="A0A8C7QW01"/>
<dbReference type="Ensembl" id="ENSOMYT00000046370.2">
    <property type="protein sequence ID" value="ENSOMYP00000042506.2"/>
    <property type="gene ID" value="ENSOMYG00000019636.2"/>
</dbReference>
<reference evidence="2" key="3">
    <citation type="submission" date="2025-09" db="UniProtKB">
        <authorList>
            <consortium name="Ensembl"/>
        </authorList>
    </citation>
    <scope>IDENTIFICATION</scope>
</reference>
<protein>
    <recommendedName>
        <fullName evidence="4">Chemokine interleukin-8-like domain-containing protein</fullName>
    </recommendedName>
</protein>
<name>A0A8C7QW01_ONCMY</name>
<sequence>MTTTITKATILQLLQLMVNIAGGIPKCCVKTSMDIPTNLLRRGEQRYNDGLILHVHRLHVKGKKLCAHPKIKRKLKRLQRKGQKRELVNVRQLDFSVMYFYTLYLFIMKCSGGVF</sequence>
<feature type="signal peptide" evidence="1">
    <location>
        <begin position="1"/>
        <end position="23"/>
    </location>
</feature>
<feature type="chain" id="PRO_5035461580" description="Chemokine interleukin-8-like domain-containing protein" evidence="1">
    <location>
        <begin position="24"/>
        <end position="115"/>
    </location>
</feature>
<accession>A0A8C7QW01</accession>
<proteinExistence type="predicted"/>
<organism evidence="2 3">
    <name type="scientific">Oncorhynchus mykiss</name>
    <name type="common">Rainbow trout</name>
    <name type="synonym">Salmo gairdneri</name>
    <dbReference type="NCBI Taxonomy" id="8022"/>
    <lineage>
        <taxon>Eukaryota</taxon>
        <taxon>Metazoa</taxon>
        <taxon>Chordata</taxon>
        <taxon>Craniata</taxon>
        <taxon>Vertebrata</taxon>
        <taxon>Euteleostomi</taxon>
        <taxon>Actinopterygii</taxon>
        <taxon>Neopterygii</taxon>
        <taxon>Teleostei</taxon>
        <taxon>Protacanthopterygii</taxon>
        <taxon>Salmoniformes</taxon>
        <taxon>Salmonidae</taxon>
        <taxon>Salmoninae</taxon>
        <taxon>Oncorhynchus</taxon>
    </lineage>
</organism>
<evidence type="ECO:0000313" key="3">
    <source>
        <dbReference type="Proteomes" id="UP000694395"/>
    </source>
</evidence>
<reference evidence="2" key="1">
    <citation type="submission" date="2020-07" db="EMBL/GenBank/DDBJ databases">
        <title>A long reads based de novo assembly of the rainbow trout Arlee double haploid line genome.</title>
        <authorList>
            <person name="Gao G."/>
            <person name="Palti Y."/>
        </authorList>
    </citation>
    <scope>NUCLEOTIDE SEQUENCE [LARGE SCALE GENOMIC DNA]</scope>
</reference>
<keyword evidence="3" id="KW-1185">Reference proteome</keyword>
<dbReference type="GeneTree" id="ENSGT01010000222762"/>
<keyword evidence="1" id="KW-0732">Signal</keyword>
<dbReference type="Proteomes" id="UP000694395">
    <property type="component" value="Chromosome 11"/>
</dbReference>
<evidence type="ECO:0000313" key="2">
    <source>
        <dbReference type="Ensembl" id="ENSOMYP00000042506.2"/>
    </source>
</evidence>
<evidence type="ECO:0000256" key="1">
    <source>
        <dbReference type="SAM" id="SignalP"/>
    </source>
</evidence>
<evidence type="ECO:0008006" key="4">
    <source>
        <dbReference type="Google" id="ProtNLM"/>
    </source>
</evidence>